<feature type="region of interest" description="Disordered" evidence="7">
    <location>
        <begin position="1"/>
        <end position="21"/>
    </location>
</feature>
<protein>
    <recommendedName>
        <fullName evidence="11">Major facilitator superfamily (MFS) profile domain-containing protein</fullName>
    </recommendedName>
</protein>
<feature type="transmembrane region" description="Helical" evidence="8">
    <location>
        <begin position="262"/>
        <end position="288"/>
    </location>
</feature>
<keyword evidence="10" id="KW-1185">Reference proteome</keyword>
<dbReference type="STRING" id="698492.A0A0E9NEA7"/>
<feature type="transmembrane region" description="Helical" evidence="8">
    <location>
        <begin position="164"/>
        <end position="183"/>
    </location>
</feature>
<comment type="subcellular location">
    <subcellularLocation>
        <location evidence="1">Membrane</location>
        <topology evidence="1">Multi-pass membrane protein</topology>
    </subcellularLocation>
</comment>
<reference evidence="9 10" key="2">
    <citation type="journal article" date="2014" name="J. Gen. Appl. Microbiol.">
        <title>The early diverging ascomycetous budding yeast Saitoella complicata has three histone deacetylases belonging to the Clr6, Hos2, and Rpd3 lineages.</title>
        <authorList>
            <person name="Nishida H."/>
            <person name="Matsumoto T."/>
            <person name="Kondo S."/>
            <person name="Hamamoto M."/>
            <person name="Yoshikawa H."/>
        </authorList>
    </citation>
    <scope>NUCLEOTIDE SEQUENCE [LARGE SCALE GENOMIC DNA]</scope>
    <source>
        <strain evidence="9 10">NRRL Y-17804</strain>
    </source>
</reference>
<dbReference type="PANTHER" id="PTHR23502">
    <property type="entry name" value="MAJOR FACILITATOR SUPERFAMILY"/>
    <property type="match status" value="1"/>
</dbReference>
<comment type="caution">
    <text evidence="9">The sequence shown here is derived from an EMBL/GenBank/DDBJ whole genome shotgun (WGS) entry which is preliminary data.</text>
</comment>
<feature type="transmembrane region" description="Helical" evidence="8">
    <location>
        <begin position="398"/>
        <end position="419"/>
    </location>
</feature>
<proteinExistence type="inferred from homology"/>
<feature type="transmembrane region" description="Helical" evidence="8">
    <location>
        <begin position="195"/>
        <end position="215"/>
    </location>
</feature>
<evidence type="ECO:0000256" key="5">
    <source>
        <dbReference type="ARBA" id="ARBA00023136"/>
    </source>
</evidence>
<dbReference type="Pfam" id="PF07690">
    <property type="entry name" value="MFS_1"/>
    <property type="match status" value="1"/>
</dbReference>
<feature type="transmembrane region" description="Helical" evidence="8">
    <location>
        <begin position="431"/>
        <end position="452"/>
    </location>
</feature>
<keyword evidence="2" id="KW-0813">Transport</keyword>
<evidence type="ECO:0000256" key="7">
    <source>
        <dbReference type="SAM" id="MobiDB-lite"/>
    </source>
</evidence>
<evidence type="ECO:0000256" key="6">
    <source>
        <dbReference type="ARBA" id="ARBA00038347"/>
    </source>
</evidence>
<dbReference type="SUPFAM" id="SSF103473">
    <property type="entry name" value="MFS general substrate transporter"/>
    <property type="match status" value="1"/>
</dbReference>
<dbReference type="GO" id="GO:0005886">
    <property type="term" value="C:plasma membrane"/>
    <property type="evidence" value="ECO:0007669"/>
    <property type="project" value="TreeGrafter"/>
</dbReference>
<sequence>MEHALQTEGQELRLATQDTPNPPTFLASEETELVEYIDWDPGDKRNPYMWPKCRKWLITITVCWIGILCGLPAGSYGSGNTQIGDVVNIHGHEQSTYFEIIGRIPIYFGSYIVFLIFLVPSAVAQNFQTLVVTRFFGGGASSTAINIIGGTITDLFLTDADRSLPMSIFGLSSVAGIALGPWFGGLIAEPKGWRWIFWMQLIIDGGFLPIFWLILLETRGDVLVSQIAKKMRKETGRRVYAKAEAKRESLTQLVKLSCTRPIVFLFTESVVFFFTLWVSFAWGILFLFQSSVPQTFSASCGFSTLITGLIQLALSVGAVIDTVLNPIQDRAYLQTAKRNKDAKGKKPLPEAHFYMSCGGSLVFTAVVPTIGIVFVGIGIYTIYLAVVNYLSDSYARYAASVLTSASLGCNSFGAFLPLASHNLYQKLNFRWASTLLGFIALALSAIPFVLIWKGPEIRRRSPAMRESTIGGAGDDDHDSDDDKDKDKDKEKNTGEQAEQSNKKENGGCQDGSEQVPQEQENAIHKTTLDRHASEGTSDTLKEDEADNENVPKRENMA</sequence>
<dbReference type="EMBL" id="BACD03000010">
    <property type="protein sequence ID" value="GAO47745.1"/>
    <property type="molecule type" value="Genomic_DNA"/>
</dbReference>
<evidence type="ECO:0008006" key="11">
    <source>
        <dbReference type="Google" id="ProtNLM"/>
    </source>
</evidence>
<dbReference type="AlphaFoldDB" id="A0A0E9NEA7"/>
<name>A0A0E9NEA7_SAICN</name>
<feature type="region of interest" description="Disordered" evidence="7">
    <location>
        <begin position="462"/>
        <end position="557"/>
    </location>
</feature>
<dbReference type="OMA" id="FMRESMW"/>
<dbReference type="InterPro" id="IPR036259">
    <property type="entry name" value="MFS_trans_sf"/>
</dbReference>
<feature type="transmembrane region" description="Helical" evidence="8">
    <location>
        <begin position="97"/>
        <end position="119"/>
    </location>
</feature>
<evidence type="ECO:0000256" key="2">
    <source>
        <dbReference type="ARBA" id="ARBA00022448"/>
    </source>
</evidence>
<feature type="compositionally biased region" description="Polar residues" evidence="7">
    <location>
        <begin position="511"/>
        <end position="520"/>
    </location>
</feature>
<dbReference type="FunFam" id="1.20.1250.20:FF:000082">
    <property type="entry name" value="MFS multidrug transporter, putative"/>
    <property type="match status" value="1"/>
</dbReference>
<evidence type="ECO:0000256" key="1">
    <source>
        <dbReference type="ARBA" id="ARBA00004141"/>
    </source>
</evidence>
<evidence type="ECO:0000313" key="9">
    <source>
        <dbReference type="EMBL" id="GAO47745.1"/>
    </source>
</evidence>
<organism evidence="9 10">
    <name type="scientific">Saitoella complicata (strain BCRC 22490 / CBS 7301 / JCM 7358 / NBRC 10748 / NRRL Y-17804)</name>
    <dbReference type="NCBI Taxonomy" id="698492"/>
    <lineage>
        <taxon>Eukaryota</taxon>
        <taxon>Fungi</taxon>
        <taxon>Dikarya</taxon>
        <taxon>Ascomycota</taxon>
        <taxon>Taphrinomycotina</taxon>
        <taxon>Taphrinomycotina incertae sedis</taxon>
        <taxon>Saitoella</taxon>
    </lineage>
</organism>
<keyword evidence="3 8" id="KW-0812">Transmembrane</keyword>
<feature type="compositionally biased region" description="Basic and acidic residues" evidence="7">
    <location>
        <begin position="521"/>
        <end position="533"/>
    </location>
</feature>
<evidence type="ECO:0000313" key="10">
    <source>
        <dbReference type="Proteomes" id="UP000033140"/>
    </source>
</evidence>
<dbReference type="GO" id="GO:0022857">
    <property type="term" value="F:transmembrane transporter activity"/>
    <property type="evidence" value="ECO:0007669"/>
    <property type="project" value="InterPro"/>
</dbReference>
<feature type="transmembrane region" description="Helical" evidence="8">
    <location>
        <begin position="56"/>
        <end position="77"/>
    </location>
</feature>
<feature type="compositionally biased region" description="Basic and acidic residues" evidence="7">
    <location>
        <begin position="480"/>
        <end position="493"/>
    </location>
</feature>
<evidence type="ECO:0000256" key="3">
    <source>
        <dbReference type="ARBA" id="ARBA00022692"/>
    </source>
</evidence>
<evidence type="ECO:0000256" key="8">
    <source>
        <dbReference type="SAM" id="Phobius"/>
    </source>
</evidence>
<dbReference type="Gene3D" id="1.20.1250.20">
    <property type="entry name" value="MFS general substrate transporter like domains"/>
    <property type="match status" value="1"/>
</dbReference>
<dbReference type="Proteomes" id="UP000033140">
    <property type="component" value="Unassembled WGS sequence"/>
</dbReference>
<dbReference type="InterPro" id="IPR011701">
    <property type="entry name" value="MFS"/>
</dbReference>
<accession>A0A0E9NEA7</accession>
<feature type="transmembrane region" description="Helical" evidence="8">
    <location>
        <begin position="300"/>
        <end position="320"/>
    </location>
</feature>
<evidence type="ECO:0000256" key="4">
    <source>
        <dbReference type="ARBA" id="ARBA00022989"/>
    </source>
</evidence>
<reference evidence="9 10" key="3">
    <citation type="journal article" date="2015" name="Genome Announc.">
        <title>Draft Genome Sequence of the Archiascomycetous Yeast Saitoella complicata.</title>
        <authorList>
            <person name="Yamauchi K."/>
            <person name="Kondo S."/>
            <person name="Hamamoto M."/>
            <person name="Takahashi Y."/>
            <person name="Ogura Y."/>
            <person name="Hayashi T."/>
            <person name="Nishida H."/>
        </authorList>
    </citation>
    <scope>NUCLEOTIDE SEQUENCE [LARGE SCALE GENOMIC DNA]</scope>
    <source>
        <strain evidence="9 10">NRRL Y-17804</strain>
    </source>
</reference>
<feature type="transmembrane region" description="Helical" evidence="8">
    <location>
        <begin position="353"/>
        <end position="386"/>
    </location>
</feature>
<keyword evidence="5 8" id="KW-0472">Membrane</keyword>
<dbReference type="PANTHER" id="PTHR23502:SF61">
    <property type="entry name" value="MULTIDRUG TRANSPORTER, PUTATIVE (AFU_ORTHOLOGUE AFUA_3G02780)-RELATED"/>
    <property type="match status" value="1"/>
</dbReference>
<reference evidence="9 10" key="1">
    <citation type="journal article" date="2011" name="J. Gen. Appl. Microbiol.">
        <title>Draft genome sequencing of the enigmatic yeast Saitoella complicata.</title>
        <authorList>
            <person name="Nishida H."/>
            <person name="Hamamoto M."/>
            <person name="Sugiyama J."/>
        </authorList>
    </citation>
    <scope>NUCLEOTIDE SEQUENCE [LARGE SCALE GENOMIC DNA]</scope>
    <source>
        <strain evidence="9 10">NRRL Y-17804</strain>
    </source>
</reference>
<gene>
    <name evidence="9" type="ORF">G7K_1944-t1</name>
</gene>
<feature type="transmembrane region" description="Helical" evidence="8">
    <location>
        <begin position="131"/>
        <end position="152"/>
    </location>
</feature>
<keyword evidence="4 8" id="KW-1133">Transmembrane helix</keyword>
<comment type="similarity">
    <text evidence="6">Belongs to the major facilitator superfamily. CAR1 family.</text>
</comment>